<dbReference type="Gene3D" id="3.50.50.100">
    <property type="match status" value="1"/>
</dbReference>
<gene>
    <name evidence="6" type="ORF">OG398_13860</name>
</gene>
<dbReference type="GO" id="GO:0004174">
    <property type="term" value="F:electron-transferring-flavoprotein dehydrogenase activity"/>
    <property type="evidence" value="ECO:0007669"/>
    <property type="project" value="TreeGrafter"/>
</dbReference>
<keyword evidence="3" id="KW-0274">FAD</keyword>
<dbReference type="InterPro" id="IPR036188">
    <property type="entry name" value="FAD/NAD-bd_sf"/>
</dbReference>
<keyword evidence="4" id="KW-0560">Oxidoreductase</keyword>
<name>A0AAU2VPJ5_9ACTN</name>
<comment type="similarity">
    <text evidence="1">Belongs to the FAD-dependent oxidoreductase family.</text>
</comment>
<dbReference type="PRINTS" id="PR00368">
    <property type="entry name" value="FADPNR"/>
</dbReference>
<organism evidence="6">
    <name type="scientific">Streptomyces sp. NBC_00008</name>
    <dbReference type="NCBI Taxonomy" id="2903610"/>
    <lineage>
        <taxon>Bacteria</taxon>
        <taxon>Bacillati</taxon>
        <taxon>Actinomycetota</taxon>
        <taxon>Actinomycetes</taxon>
        <taxon>Kitasatosporales</taxon>
        <taxon>Streptomycetaceae</taxon>
        <taxon>Streptomyces</taxon>
    </lineage>
</organism>
<dbReference type="SUPFAM" id="SSF51905">
    <property type="entry name" value="FAD/NAD(P)-binding domain"/>
    <property type="match status" value="1"/>
</dbReference>
<keyword evidence="2" id="KW-0285">Flavoprotein</keyword>
<dbReference type="GO" id="GO:0005737">
    <property type="term" value="C:cytoplasm"/>
    <property type="evidence" value="ECO:0007669"/>
    <property type="project" value="TreeGrafter"/>
</dbReference>
<reference evidence="6" key="1">
    <citation type="submission" date="2022-10" db="EMBL/GenBank/DDBJ databases">
        <title>The complete genomes of actinobacterial strains from the NBC collection.</title>
        <authorList>
            <person name="Joergensen T.S."/>
            <person name="Alvarez Arevalo M."/>
            <person name="Sterndorff E.B."/>
            <person name="Faurdal D."/>
            <person name="Vuksanovic O."/>
            <person name="Mourched A.-S."/>
            <person name="Charusanti P."/>
            <person name="Shaw S."/>
            <person name="Blin K."/>
            <person name="Weber T."/>
        </authorList>
    </citation>
    <scope>NUCLEOTIDE SEQUENCE</scope>
    <source>
        <strain evidence="6">NBC_00008</strain>
    </source>
</reference>
<evidence type="ECO:0000259" key="5">
    <source>
        <dbReference type="Pfam" id="PF07992"/>
    </source>
</evidence>
<dbReference type="Pfam" id="PF07992">
    <property type="entry name" value="Pyr_redox_2"/>
    <property type="match status" value="1"/>
</dbReference>
<feature type="domain" description="FAD/NAD(P)-binding" evidence="5">
    <location>
        <begin position="4"/>
        <end position="288"/>
    </location>
</feature>
<dbReference type="PANTHER" id="PTHR43735:SF3">
    <property type="entry name" value="FERROPTOSIS SUPPRESSOR PROTEIN 1"/>
    <property type="match status" value="1"/>
</dbReference>
<accession>A0AAU2VPJ5</accession>
<evidence type="ECO:0000313" key="6">
    <source>
        <dbReference type="EMBL" id="WTW69278.1"/>
    </source>
</evidence>
<dbReference type="EMBL" id="CP108313">
    <property type="protein sequence ID" value="WTW69278.1"/>
    <property type="molecule type" value="Genomic_DNA"/>
</dbReference>
<proteinExistence type="inferred from homology"/>
<dbReference type="PANTHER" id="PTHR43735">
    <property type="entry name" value="APOPTOSIS-INDUCING FACTOR 1"/>
    <property type="match status" value="1"/>
</dbReference>
<dbReference type="AlphaFoldDB" id="A0AAU2VPJ5"/>
<sequence>MGSTVAIVGGGYGGAALARQLDPDFDVVLIDPRDAFVHAVAALRGLVDADWAQRIYFGYEGLFTRGRHLRDRAVAVDAGGVTTADGTWVDADYVVLATGSSYPYPAKPDTEDSADSQLRHAATRAELASSKRVLLLGAGPVGLELAGEITEQWPETEVVVVDTADDVLGGRYLPELRSALREQLTARGVRLELGSALTEPPPVPPGIREPFSVTTERGVRIEADLWFRCYGVVPLSDMLHGELTAARRPDGHVEVDEYLRVAGASNVFAVGDVTAVPEPKRSKAASEHAAVVAANIRALAAGRPPEQTYRPGADAVLVPLGSDGGASQVPGPDGPVVLGAVETARYKGDDLLLGRFAELFGARDGAESAN</sequence>
<evidence type="ECO:0000256" key="3">
    <source>
        <dbReference type="ARBA" id="ARBA00022827"/>
    </source>
</evidence>
<evidence type="ECO:0000256" key="4">
    <source>
        <dbReference type="ARBA" id="ARBA00023002"/>
    </source>
</evidence>
<protein>
    <submittedName>
        <fullName evidence="6">FAD-dependent oxidoreductase</fullName>
    </submittedName>
</protein>
<evidence type="ECO:0000256" key="2">
    <source>
        <dbReference type="ARBA" id="ARBA00022630"/>
    </source>
</evidence>
<evidence type="ECO:0000256" key="1">
    <source>
        <dbReference type="ARBA" id="ARBA00006442"/>
    </source>
</evidence>
<dbReference type="InterPro" id="IPR023753">
    <property type="entry name" value="FAD/NAD-binding_dom"/>
</dbReference>
<dbReference type="GO" id="GO:0050660">
    <property type="term" value="F:flavin adenine dinucleotide binding"/>
    <property type="evidence" value="ECO:0007669"/>
    <property type="project" value="TreeGrafter"/>
</dbReference>